<reference evidence="3 4" key="1">
    <citation type="submission" date="2017-06" db="EMBL/GenBank/DDBJ databases">
        <title>Global population genomics of the pathogenic fungus Cryptococcus neoformans var. grubii.</title>
        <authorList>
            <person name="Cuomo C."/>
            <person name="Litvintseva A."/>
            <person name="Chen Y."/>
            <person name="Young S."/>
            <person name="Zeng Q."/>
            <person name="Chapman S."/>
            <person name="Gujja S."/>
            <person name="Saif S."/>
            <person name="Birren B."/>
        </authorList>
    </citation>
    <scope>NUCLEOTIDE SEQUENCE [LARGE SCALE GENOMIC DNA]</scope>
    <source>
        <strain evidence="3 4">Tu259-1</strain>
    </source>
</reference>
<dbReference type="SUPFAM" id="SSF48208">
    <property type="entry name" value="Six-hairpin glycosidases"/>
    <property type="match status" value="1"/>
</dbReference>
<dbReference type="PANTHER" id="PTHR36845">
    <property type="entry name" value="HYDROLASE, PUTATIVE (AFU_ORTHOLOGUE AFUA_7G05090)-RELATED"/>
    <property type="match status" value="1"/>
</dbReference>
<evidence type="ECO:0000256" key="2">
    <source>
        <dbReference type="ARBA" id="ARBA00038358"/>
    </source>
</evidence>
<dbReference type="InterPro" id="IPR052369">
    <property type="entry name" value="UG_Glycosaminoglycan_Hydrolase"/>
</dbReference>
<dbReference type="InterPro" id="IPR012341">
    <property type="entry name" value="6hp_glycosidase-like_sf"/>
</dbReference>
<dbReference type="InterPro" id="IPR008928">
    <property type="entry name" value="6-hairpin_glycosidase_sf"/>
</dbReference>
<dbReference type="EMBL" id="AMKT01000094">
    <property type="protein sequence ID" value="OXG11835.1"/>
    <property type="molecule type" value="Genomic_DNA"/>
</dbReference>
<gene>
    <name evidence="3" type="ORF">C361_06403</name>
</gene>
<dbReference type="OrthoDB" id="2317065at2759"/>
<dbReference type="PANTHER" id="PTHR36845:SF1">
    <property type="entry name" value="HYDROLASE, PUTATIVE (AFU_ORTHOLOGUE AFUA_7G05090)-RELATED"/>
    <property type="match status" value="1"/>
</dbReference>
<name>A0A854Q3F0_CRYNE</name>
<evidence type="ECO:0000313" key="4">
    <source>
        <dbReference type="Proteomes" id="UP000199727"/>
    </source>
</evidence>
<comment type="caution">
    <text evidence="3">The sequence shown here is derived from an EMBL/GenBank/DDBJ whole genome shotgun (WGS) entry which is preliminary data.</text>
</comment>
<dbReference type="Gene3D" id="1.50.10.10">
    <property type="match status" value="1"/>
</dbReference>
<evidence type="ECO:0000313" key="3">
    <source>
        <dbReference type="EMBL" id="OXG11835.1"/>
    </source>
</evidence>
<proteinExistence type="inferred from homology"/>
<evidence type="ECO:0000256" key="1">
    <source>
        <dbReference type="ARBA" id="ARBA00022801"/>
    </source>
</evidence>
<accession>A0A854Q3F0</accession>
<comment type="similarity">
    <text evidence="2">Belongs to the glycosyl hydrolase 88 family.</text>
</comment>
<protein>
    <submittedName>
        <fullName evidence="3">Glycosyl hydrolase family 88</fullName>
    </submittedName>
</protein>
<organism evidence="3 4">
    <name type="scientific">Cryptococcus neoformans Tu259-1</name>
    <dbReference type="NCBI Taxonomy" id="1230072"/>
    <lineage>
        <taxon>Eukaryota</taxon>
        <taxon>Fungi</taxon>
        <taxon>Dikarya</taxon>
        <taxon>Basidiomycota</taxon>
        <taxon>Agaricomycotina</taxon>
        <taxon>Tremellomycetes</taxon>
        <taxon>Tremellales</taxon>
        <taxon>Cryptococcaceae</taxon>
        <taxon>Cryptococcus</taxon>
        <taxon>Cryptococcus neoformans species complex</taxon>
    </lineage>
</organism>
<sequence length="443" mass="50584">MALNTPNCHRLRTSTAQVTIMNKLQQIPAAFPRLYDVSDSIKAVEVAKKYEGPQGAAITRIPEYTIPQGSHEYHCSKVATSWTQGFFPGLVWLVEERRRLLPEAVESSYSGKEIMRLARRYQESFKFLAKKAINHDQGFRFQLCYGMDFALTGDEEAKRVLVDAADSLVELYTPQVGCMRSWTMMRKANMPDLWREDNLDEHYLVIIDNLMNLDMLYEATELTGDPKYAQVATHQAEKSLNSHVRPDYTTYHVVDFNQDGSVKKCMTHQGYADESAWSRGQSWAIYGYAQCALRTGRKDFLETACKLADKFFELLPESGVPWWDFDAPKPCPYDASAGAVTACGLLMLYRLLRPTDPRTAEQYLTKSFKLVDDLMRECRTGKATLEGDKVIWGEGAWETILEHSTINGNELATKRLLDHGLVYADFYFMQYGNELLKLRLEAN</sequence>
<dbReference type="AlphaFoldDB" id="A0A854Q3F0"/>
<dbReference type="GO" id="GO:0000272">
    <property type="term" value="P:polysaccharide catabolic process"/>
    <property type="evidence" value="ECO:0007669"/>
    <property type="project" value="TreeGrafter"/>
</dbReference>
<keyword evidence="1 3" id="KW-0378">Hydrolase</keyword>
<dbReference type="GO" id="GO:0052757">
    <property type="term" value="F:chondroitin hydrolase activity"/>
    <property type="evidence" value="ECO:0007669"/>
    <property type="project" value="TreeGrafter"/>
</dbReference>
<dbReference type="Proteomes" id="UP000199727">
    <property type="component" value="Unassembled WGS sequence"/>
</dbReference>